<dbReference type="PANTHER" id="PTHR22911">
    <property type="entry name" value="ACYL-MALONYL CONDENSING ENZYME-RELATED"/>
    <property type="match status" value="1"/>
</dbReference>
<feature type="domain" description="EamA" evidence="1">
    <location>
        <begin position="157"/>
        <end position="286"/>
    </location>
</feature>
<sequence>MDRKHTFGVILALLAAFFNGMVGILSVNLFQSGLSPEAVAFYKCVVALLIIVVLLAVTGQTATLLSYVKTKWKALSVCSFFGFFMLYFFETASYETLSVAVVVFLLFGVSTLVTFFANALFEKRNLVAQEWMSVLFAVLGLYLIFLENESIASSDNTGFVFAVLAGVGYGLFLVLNKKLNIGGGLVPVCGLLLFGVVYLFVPFSMSGFAGVESNVWLTLLLLALLPTIGGFWCTTKSLTILKSQTVQLVELSEPIFALMLGFVFLGQLVSPMQMLGGGCILGAILIHEVKLSTLKSLSKRKVATDPTR</sequence>
<reference evidence="2 3" key="1">
    <citation type="submission" date="2017-05" db="EMBL/GenBank/DDBJ databases">
        <title>High clonality and local adaptation shapes Vibrionaceae linages within an endangered oasis.</title>
        <authorList>
            <person name="Vazquez-Rosas-Landa M."/>
        </authorList>
    </citation>
    <scope>NUCLEOTIDE SEQUENCE [LARGE SCALE GENOMIC DNA]</scope>
    <source>
        <strain evidence="2 3">P46_P4S1P180</strain>
    </source>
</reference>
<name>A0A7X4W8C0_9GAMM</name>
<dbReference type="SUPFAM" id="SSF103481">
    <property type="entry name" value="Multidrug resistance efflux transporter EmrE"/>
    <property type="match status" value="2"/>
</dbReference>
<dbReference type="Proteomes" id="UP000465712">
    <property type="component" value="Unassembled WGS sequence"/>
</dbReference>
<protein>
    <submittedName>
        <fullName evidence="2">EamA family transporter</fullName>
    </submittedName>
</protein>
<evidence type="ECO:0000313" key="2">
    <source>
        <dbReference type="EMBL" id="NAW64056.1"/>
    </source>
</evidence>
<dbReference type="EMBL" id="WXWW01000042">
    <property type="protein sequence ID" value="NAW64056.1"/>
    <property type="molecule type" value="Genomic_DNA"/>
</dbReference>
<feature type="domain" description="EamA" evidence="1">
    <location>
        <begin position="7"/>
        <end position="145"/>
    </location>
</feature>
<dbReference type="Pfam" id="PF00892">
    <property type="entry name" value="EamA"/>
    <property type="match status" value="2"/>
</dbReference>
<evidence type="ECO:0000259" key="1">
    <source>
        <dbReference type="Pfam" id="PF00892"/>
    </source>
</evidence>
<dbReference type="GO" id="GO:0016020">
    <property type="term" value="C:membrane"/>
    <property type="evidence" value="ECO:0007669"/>
    <property type="project" value="InterPro"/>
</dbReference>
<proteinExistence type="predicted"/>
<comment type="caution">
    <text evidence="2">The sequence shown here is derived from an EMBL/GenBank/DDBJ whole genome shotgun (WGS) entry which is preliminary data.</text>
</comment>
<dbReference type="InterPro" id="IPR000620">
    <property type="entry name" value="EamA_dom"/>
</dbReference>
<dbReference type="RefSeq" id="WP_161442607.1">
    <property type="nucleotide sequence ID" value="NZ_WXWV01000234.1"/>
</dbReference>
<accession>A0A7X4W8C0</accession>
<dbReference type="AlphaFoldDB" id="A0A7X4W8C0"/>
<dbReference type="InterPro" id="IPR037185">
    <property type="entry name" value="EmrE-like"/>
</dbReference>
<evidence type="ECO:0000313" key="3">
    <source>
        <dbReference type="Proteomes" id="UP000465712"/>
    </source>
</evidence>
<gene>
    <name evidence="2" type="ORF">CAG72_02400</name>
</gene>
<organism evidence="2 3">
    <name type="scientific">Photobacterium halotolerans</name>
    <dbReference type="NCBI Taxonomy" id="265726"/>
    <lineage>
        <taxon>Bacteria</taxon>
        <taxon>Pseudomonadati</taxon>
        <taxon>Pseudomonadota</taxon>
        <taxon>Gammaproteobacteria</taxon>
        <taxon>Vibrionales</taxon>
        <taxon>Vibrionaceae</taxon>
        <taxon>Photobacterium</taxon>
    </lineage>
</organism>